<organism evidence="2 3">
    <name type="scientific">Ephemerocybe angulata</name>
    <dbReference type="NCBI Taxonomy" id="980116"/>
    <lineage>
        <taxon>Eukaryota</taxon>
        <taxon>Fungi</taxon>
        <taxon>Dikarya</taxon>
        <taxon>Basidiomycota</taxon>
        <taxon>Agaricomycotina</taxon>
        <taxon>Agaricomycetes</taxon>
        <taxon>Agaricomycetidae</taxon>
        <taxon>Agaricales</taxon>
        <taxon>Agaricineae</taxon>
        <taxon>Psathyrellaceae</taxon>
        <taxon>Ephemerocybe</taxon>
    </lineage>
</organism>
<dbReference type="EMBL" id="JACGCI010000105">
    <property type="protein sequence ID" value="KAF6745519.1"/>
    <property type="molecule type" value="Genomic_DNA"/>
</dbReference>
<feature type="region of interest" description="Disordered" evidence="1">
    <location>
        <begin position="50"/>
        <end position="110"/>
    </location>
</feature>
<sequence length="214" mass="23678">MSNHVSNAGPPSVRERAAALALFPFLLPPWRLPSPILVGHFVLQGRAPLSKLPSSSHVTPSRPIRASRLSGPHTRGRRKNSAYAQLSPSSRRLSPRCLEDAPRKAPSSDERVLFEARKPSRSCHRTQQRCNASPNSMTVIDTFVPELARPTSFEGILPIHYRHQDASRLSLHRLSPLPCPGPFAARQQICGIQNKPGSLACERARTCKRVTRPL</sequence>
<dbReference type="Proteomes" id="UP000521943">
    <property type="component" value="Unassembled WGS sequence"/>
</dbReference>
<name>A0A8H6LXA3_9AGAR</name>
<protein>
    <submittedName>
        <fullName evidence="2">Uncharacterized protein</fullName>
    </submittedName>
</protein>
<reference evidence="2 3" key="1">
    <citation type="submission" date="2020-07" db="EMBL/GenBank/DDBJ databases">
        <title>Comparative genomics of pyrophilous fungi reveals a link between fire events and developmental genes.</title>
        <authorList>
            <consortium name="DOE Joint Genome Institute"/>
            <person name="Steindorff A.S."/>
            <person name="Carver A."/>
            <person name="Calhoun S."/>
            <person name="Stillman K."/>
            <person name="Liu H."/>
            <person name="Lipzen A."/>
            <person name="Pangilinan J."/>
            <person name="Labutti K."/>
            <person name="Bruns T.D."/>
            <person name="Grigoriev I.V."/>
        </authorList>
    </citation>
    <scope>NUCLEOTIDE SEQUENCE [LARGE SCALE GENOMIC DNA]</scope>
    <source>
        <strain evidence="2 3">CBS 144469</strain>
    </source>
</reference>
<keyword evidence="3" id="KW-1185">Reference proteome</keyword>
<proteinExistence type="predicted"/>
<feature type="compositionally biased region" description="Basic and acidic residues" evidence="1">
    <location>
        <begin position="97"/>
        <end position="110"/>
    </location>
</feature>
<evidence type="ECO:0000256" key="1">
    <source>
        <dbReference type="SAM" id="MobiDB-lite"/>
    </source>
</evidence>
<dbReference type="AlphaFoldDB" id="A0A8H6LXA3"/>
<evidence type="ECO:0000313" key="2">
    <source>
        <dbReference type="EMBL" id="KAF6745519.1"/>
    </source>
</evidence>
<gene>
    <name evidence="2" type="ORF">DFP72DRAFT_49721</name>
</gene>
<evidence type="ECO:0000313" key="3">
    <source>
        <dbReference type="Proteomes" id="UP000521943"/>
    </source>
</evidence>
<feature type="compositionally biased region" description="Low complexity" evidence="1">
    <location>
        <begin position="86"/>
        <end position="96"/>
    </location>
</feature>
<accession>A0A8H6LXA3</accession>
<comment type="caution">
    <text evidence="2">The sequence shown here is derived from an EMBL/GenBank/DDBJ whole genome shotgun (WGS) entry which is preliminary data.</text>
</comment>